<accession>A0A3N0IXH9</accession>
<dbReference type="GO" id="GO:0042450">
    <property type="term" value="P:L-arginine biosynthetic process via ornithine"/>
    <property type="evidence" value="ECO:0007669"/>
    <property type="project" value="UniProtKB-UniRule"/>
</dbReference>
<keyword evidence="7 9" id="KW-0067">ATP-binding</keyword>
<keyword evidence="13" id="KW-1185">Reference proteome</keyword>
<evidence type="ECO:0000313" key="14">
    <source>
        <dbReference type="Proteomes" id="UP000270112"/>
    </source>
</evidence>
<evidence type="ECO:0000313" key="12">
    <source>
        <dbReference type="EMBL" id="RNM41657.1"/>
    </source>
</evidence>
<dbReference type="AlphaFoldDB" id="A0A3N0IXH9"/>
<feature type="site" description="Transition state stabilizer" evidence="9">
    <location>
        <position position="250"/>
    </location>
</feature>
<dbReference type="InterPro" id="IPR004662">
    <property type="entry name" value="AcgluKinase_fam"/>
</dbReference>
<reference evidence="11 13" key="1">
    <citation type="journal article" date="2018" name="Elife">
        <title>Discovery and characterization of a prevalent human gut bacterial enzyme sufficient for the inactivation of a family of plant toxins.</title>
        <authorList>
            <person name="Koppel N."/>
            <person name="Bisanz J.E."/>
            <person name="Pandelia M.E."/>
            <person name="Turnbaugh P.J."/>
            <person name="Balskus E.P."/>
        </authorList>
    </citation>
    <scope>NUCLEOTIDE SEQUENCE [LARGE SCALE GENOMIC DNA]</scope>
    <source>
        <strain evidence="11 13">DSM 16107</strain>
    </source>
</reference>
<dbReference type="InterPro" id="IPR036393">
    <property type="entry name" value="AceGlu_kinase-like_sf"/>
</dbReference>
<comment type="catalytic activity">
    <reaction evidence="8 9">
        <text>N-acetyl-L-glutamate + ATP = N-acetyl-L-glutamyl 5-phosphate + ADP</text>
        <dbReference type="Rhea" id="RHEA:14629"/>
        <dbReference type="ChEBI" id="CHEBI:30616"/>
        <dbReference type="ChEBI" id="CHEBI:44337"/>
        <dbReference type="ChEBI" id="CHEBI:57936"/>
        <dbReference type="ChEBI" id="CHEBI:456216"/>
        <dbReference type="EC" id="2.7.2.8"/>
    </reaction>
</comment>
<keyword evidence="3 9" id="KW-0028">Amino-acid biosynthesis</keyword>
<keyword evidence="2 9" id="KW-0055">Arginine biosynthesis</keyword>
<dbReference type="HAMAP" id="MF_00082">
    <property type="entry name" value="ArgB"/>
    <property type="match status" value="1"/>
</dbReference>
<dbReference type="InterPro" id="IPR037528">
    <property type="entry name" value="ArgB"/>
</dbReference>
<dbReference type="OrthoDB" id="9803155at2"/>
<comment type="function">
    <text evidence="9">Catalyzes the ATP-dependent phosphorylation of N-acetyl-L-glutamate.</text>
</comment>
<proteinExistence type="inferred from homology"/>
<dbReference type="Proteomes" id="UP000270112">
    <property type="component" value="Unassembled WGS sequence"/>
</dbReference>
<dbReference type="FunFam" id="3.40.1160.10:FF:000004">
    <property type="entry name" value="Acetylglutamate kinase"/>
    <property type="match status" value="1"/>
</dbReference>
<dbReference type="GO" id="GO:0003991">
    <property type="term" value="F:acetylglutamate kinase activity"/>
    <property type="evidence" value="ECO:0007669"/>
    <property type="project" value="UniProtKB-UniRule"/>
</dbReference>
<dbReference type="EMBL" id="PPTT01000027">
    <property type="protein sequence ID" value="RDB66860.1"/>
    <property type="molecule type" value="Genomic_DNA"/>
</dbReference>
<keyword evidence="5 9" id="KW-0547">Nucleotide-binding</keyword>
<sequence>MKYAKDTRPKGASHKAAEVLVEALPWIKNITGKTVVIKYGGSAMVDEQLRADVMADIVLLKIVGVNPVIVHGGGKAITEAMDFVQLPVEFRDGQRVTTPEAMDLVRTVLMGKVNQELVEALNEHGNFAVGVSGADAGVIVAEQASPDLGRVGRITRINSPLINDLVAGDYIPVIASVALGEDGGFYNVNADMVAGHIAAAIGAHKVVFLTDVDGLYENFENKDSLISNLTLFEAQYMVENNIVSTGMIPKLKSCIHALDAGVFRAHIINGITPHSLLLELLTSTGVGTTMHSTEESCAFDTHPLGNFASKLLENRQHSIAAGTGLNGKTF</sequence>
<evidence type="ECO:0000259" key="10">
    <source>
        <dbReference type="Pfam" id="PF00696"/>
    </source>
</evidence>
<evidence type="ECO:0000256" key="5">
    <source>
        <dbReference type="ARBA" id="ARBA00022741"/>
    </source>
</evidence>
<dbReference type="InterPro" id="IPR001048">
    <property type="entry name" value="Asp/Glu/Uridylate_kinase"/>
</dbReference>
<protein>
    <recommendedName>
        <fullName evidence="9">Acetylglutamate kinase</fullName>
        <ecNumber evidence="9">2.7.2.8</ecNumber>
    </recommendedName>
    <alternativeName>
        <fullName evidence="9">N-acetyl-L-glutamate 5-phosphotransferase</fullName>
    </alternativeName>
    <alternativeName>
        <fullName evidence="9">NAG kinase</fullName>
        <shortName evidence="9">NAGK</shortName>
    </alternativeName>
</protein>
<dbReference type="EC" id="2.7.2.8" evidence="9"/>
<dbReference type="InterPro" id="IPR001057">
    <property type="entry name" value="Glu/AcGlu_kinase"/>
</dbReference>
<evidence type="ECO:0000256" key="2">
    <source>
        <dbReference type="ARBA" id="ARBA00022571"/>
    </source>
</evidence>
<evidence type="ECO:0000256" key="4">
    <source>
        <dbReference type="ARBA" id="ARBA00022679"/>
    </source>
</evidence>
<evidence type="ECO:0000256" key="9">
    <source>
        <dbReference type="HAMAP-Rule" id="MF_00082"/>
    </source>
</evidence>
<dbReference type="PRINTS" id="PR00474">
    <property type="entry name" value="GLU5KINASE"/>
</dbReference>
<comment type="similarity">
    <text evidence="9">Belongs to the acetylglutamate kinase family. ArgB subfamily.</text>
</comment>
<evidence type="ECO:0000313" key="11">
    <source>
        <dbReference type="EMBL" id="RDB66860.1"/>
    </source>
</evidence>
<dbReference type="PIRSF" id="PIRSF000728">
    <property type="entry name" value="NAGK"/>
    <property type="match status" value="1"/>
</dbReference>
<dbReference type="PANTHER" id="PTHR23342">
    <property type="entry name" value="N-ACETYLGLUTAMATE SYNTHASE"/>
    <property type="match status" value="1"/>
</dbReference>
<evidence type="ECO:0000256" key="1">
    <source>
        <dbReference type="ARBA" id="ARBA00004828"/>
    </source>
</evidence>
<evidence type="ECO:0000256" key="3">
    <source>
        <dbReference type="ARBA" id="ARBA00022605"/>
    </source>
</evidence>
<dbReference type="UniPathway" id="UPA00068">
    <property type="reaction ID" value="UER00107"/>
</dbReference>
<dbReference type="GO" id="GO:0005524">
    <property type="term" value="F:ATP binding"/>
    <property type="evidence" value="ECO:0007669"/>
    <property type="project" value="UniProtKB-UniRule"/>
</dbReference>
<dbReference type="GO" id="GO:0005737">
    <property type="term" value="C:cytoplasm"/>
    <property type="evidence" value="ECO:0007669"/>
    <property type="project" value="UniProtKB-SubCell"/>
</dbReference>
<name>A0A3N0IXH9_9ACTN</name>
<dbReference type="RefSeq" id="WP_114547269.1">
    <property type="nucleotide sequence ID" value="NZ_CATYHD010000004.1"/>
</dbReference>
<evidence type="ECO:0000313" key="13">
    <source>
        <dbReference type="Proteomes" id="UP000253817"/>
    </source>
</evidence>
<dbReference type="Gene3D" id="3.40.1160.10">
    <property type="entry name" value="Acetylglutamate kinase-like"/>
    <property type="match status" value="1"/>
</dbReference>
<comment type="subcellular location">
    <subcellularLocation>
        <location evidence="9">Cytoplasm</location>
    </subcellularLocation>
</comment>
<feature type="binding site" evidence="9">
    <location>
        <begin position="73"/>
        <end position="74"/>
    </location>
    <ligand>
        <name>substrate</name>
    </ligand>
</feature>
<keyword evidence="9" id="KW-0963">Cytoplasm</keyword>
<feature type="binding site" evidence="9">
    <location>
        <position position="187"/>
    </location>
    <ligand>
        <name>substrate</name>
    </ligand>
</feature>
<feature type="domain" description="Aspartate/glutamate/uridylate kinase" evidence="10">
    <location>
        <begin position="33"/>
        <end position="269"/>
    </location>
</feature>
<evidence type="ECO:0000256" key="6">
    <source>
        <dbReference type="ARBA" id="ARBA00022777"/>
    </source>
</evidence>
<gene>
    <name evidence="9 12" type="primary">argB</name>
    <name evidence="11" type="ORF">C1876_13615</name>
    <name evidence="12" type="ORF">DMP09_08625</name>
</gene>
<comment type="caution">
    <text evidence="12">The sequence shown here is derived from an EMBL/GenBank/DDBJ whole genome shotgun (WGS) entry which is preliminary data.</text>
</comment>
<keyword evidence="4 9" id="KW-0808">Transferase</keyword>
<dbReference type="SUPFAM" id="SSF53633">
    <property type="entry name" value="Carbamate kinase-like"/>
    <property type="match status" value="1"/>
</dbReference>
<dbReference type="EMBL" id="QICC01000030">
    <property type="protein sequence ID" value="RNM41657.1"/>
    <property type="molecule type" value="Genomic_DNA"/>
</dbReference>
<evidence type="ECO:0000256" key="8">
    <source>
        <dbReference type="ARBA" id="ARBA00048141"/>
    </source>
</evidence>
<evidence type="ECO:0000256" key="7">
    <source>
        <dbReference type="ARBA" id="ARBA00022840"/>
    </source>
</evidence>
<keyword evidence="6 9" id="KW-0418">Kinase</keyword>
<reference evidence="12" key="3">
    <citation type="journal article" date="2019" name="Microbiol. Resour. Announc.">
        <title>Draft Genome Sequences of Type Strains of Gordonibacter faecihominis, Paraeggerthella hongkongensis, Parvibacter caecicola,Slackia equolifaciens, Slackia faecicanis, and Slackia isoflavoniconvertens.</title>
        <authorList>
            <person name="Danylec N."/>
            <person name="Stoll D.A."/>
            <person name="Dotsch A."/>
            <person name="Huch M."/>
        </authorList>
    </citation>
    <scope>NUCLEOTIDE SEQUENCE</scope>
    <source>
        <strain evidence="12">DSM 16107</strain>
    </source>
</reference>
<dbReference type="NCBIfam" id="TIGR00761">
    <property type="entry name" value="argB"/>
    <property type="match status" value="1"/>
</dbReference>
<reference evidence="14" key="2">
    <citation type="submission" date="2018-05" db="EMBL/GenBank/DDBJ databases">
        <title>Genome Sequencing of selected type strains of the family Eggerthellaceae.</title>
        <authorList>
            <person name="Danylec N."/>
            <person name="Stoll D.A."/>
            <person name="Doetsch A."/>
            <person name="Huch M."/>
        </authorList>
    </citation>
    <scope>NUCLEOTIDE SEQUENCE [LARGE SCALE GENOMIC DNA]</scope>
    <source>
        <strain evidence="14">DSM 16107</strain>
    </source>
</reference>
<dbReference type="Pfam" id="PF00696">
    <property type="entry name" value="AA_kinase"/>
    <property type="match status" value="1"/>
</dbReference>
<dbReference type="Proteomes" id="UP000253817">
    <property type="component" value="Unassembled WGS sequence"/>
</dbReference>
<feature type="binding site" evidence="9">
    <location>
        <position position="95"/>
    </location>
    <ligand>
        <name>substrate</name>
    </ligand>
</feature>
<organism evidence="12 14">
    <name type="scientific">Eggerthella sinensis</name>
    <dbReference type="NCBI Taxonomy" id="242230"/>
    <lineage>
        <taxon>Bacteria</taxon>
        <taxon>Bacillati</taxon>
        <taxon>Actinomycetota</taxon>
        <taxon>Coriobacteriia</taxon>
        <taxon>Eggerthellales</taxon>
        <taxon>Eggerthellaceae</taxon>
        <taxon>Eggerthella</taxon>
    </lineage>
</organism>
<feature type="site" description="Transition state stabilizer" evidence="9">
    <location>
        <position position="38"/>
    </location>
</feature>
<comment type="pathway">
    <text evidence="1 9">Amino-acid biosynthesis; L-arginine biosynthesis; N(2)-acetyl-L-ornithine from L-glutamate: step 2/4.</text>
</comment>
<dbReference type="PANTHER" id="PTHR23342:SF0">
    <property type="entry name" value="N-ACETYLGLUTAMATE SYNTHASE, MITOCHONDRIAL"/>
    <property type="match status" value="1"/>
</dbReference>